<evidence type="ECO:0000313" key="2">
    <source>
        <dbReference type="EMBL" id="KAG5582672.1"/>
    </source>
</evidence>
<dbReference type="Proteomes" id="UP000824120">
    <property type="component" value="Chromosome 10"/>
</dbReference>
<accession>A0A9J5X6P3</accession>
<organism evidence="2 3">
    <name type="scientific">Solanum commersonii</name>
    <name type="common">Commerson's wild potato</name>
    <name type="synonym">Commerson's nightshade</name>
    <dbReference type="NCBI Taxonomy" id="4109"/>
    <lineage>
        <taxon>Eukaryota</taxon>
        <taxon>Viridiplantae</taxon>
        <taxon>Streptophyta</taxon>
        <taxon>Embryophyta</taxon>
        <taxon>Tracheophyta</taxon>
        <taxon>Spermatophyta</taxon>
        <taxon>Magnoliopsida</taxon>
        <taxon>eudicotyledons</taxon>
        <taxon>Gunneridae</taxon>
        <taxon>Pentapetalae</taxon>
        <taxon>asterids</taxon>
        <taxon>lamiids</taxon>
        <taxon>Solanales</taxon>
        <taxon>Solanaceae</taxon>
        <taxon>Solanoideae</taxon>
        <taxon>Solaneae</taxon>
        <taxon>Solanum</taxon>
    </lineage>
</organism>
<dbReference type="AlphaFoldDB" id="A0A9J5X6P3"/>
<dbReference type="EMBL" id="JACXVP010000010">
    <property type="protein sequence ID" value="KAG5582672.1"/>
    <property type="molecule type" value="Genomic_DNA"/>
</dbReference>
<feature type="region of interest" description="Disordered" evidence="1">
    <location>
        <begin position="50"/>
        <end position="112"/>
    </location>
</feature>
<protein>
    <submittedName>
        <fullName evidence="2">Uncharacterized protein</fullName>
    </submittedName>
</protein>
<name>A0A9J5X6P3_SOLCO</name>
<keyword evidence="3" id="KW-1185">Reference proteome</keyword>
<evidence type="ECO:0000256" key="1">
    <source>
        <dbReference type="SAM" id="MobiDB-lite"/>
    </source>
</evidence>
<reference evidence="2 3" key="1">
    <citation type="submission" date="2020-09" db="EMBL/GenBank/DDBJ databases">
        <title>De no assembly of potato wild relative species, Solanum commersonii.</title>
        <authorList>
            <person name="Cho K."/>
        </authorList>
    </citation>
    <scope>NUCLEOTIDE SEQUENCE [LARGE SCALE GENOMIC DNA]</scope>
    <source>
        <strain evidence="2">LZ3.2</strain>
        <tissue evidence="2">Leaf</tissue>
    </source>
</reference>
<sequence length="173" mass="19779">MEANVAHTEKIRKRRLEGCLDAELTSILVNIDNSDTQSENIIKYVIKRKREAEEERVNSKKSHKKAKKPIAKKGKNTKKKKTQPGSPEVEKSSERFKEQQPVKGPGPRVRNQKAVKELTREERVEIMDTQKVLSRRVFYPNIATKFGMVTLVDVCLFKNGAISLSLLFRISTS</sequence>
<gene>
    <name evidence="2" type="ORF">H5410_053299</name>
</gene>
<evidence type="ECO:0000313" key="3">
    <source>
        <dbReference type="Proteomes" id="UP000824120"/>
    </source>
</evidence>
<feature type="compositionally biased region" description="Basic residues" evidence="1">
    <location>
        <begin position="59"/>
        <end position="82"/>
    </location>
</feature>
<comment type="caution">
    <text evidence="2">The sequence shown here is derived from an EMBL/GenBank/DDBJ whole genome shotgun (WGS) entry which is preliminary data.</text>
</comment>
<proteinExistence type="predicted"/>
<feature type="compositionally biased region" description="Basic and acidic residues" evidence="1">
    <location>
        <begin position="88"/>
        <end position="100"/>
    </location>
</feature>